<sequence>MYKEISQLKKCTDKEKQKDGICTKVESSDRIDFEKNQHAYKESVQRLKQEGIREIVLHLWLT</sequence>
<name>A0A8J8MMB8_9FIRM</name>
<reference evidence="1" key="1">
    <citation type="submission" date="2020-07" db="EMBL/GenBank/DDBJ databases">
        <title>Vallitalea pronyensis genome.</title>
        <authorList>
            <person name="Postec A."/>
        </authorList>
    </citation>
    <scope>NUCLEOTIDE SEQUENCE</scope>
    <source>
        <strain evidence="1">FatNI3</strain>
    </source>
</reference>
<dbReference type="Proteomes" id="UP000683246">
    <property type="component" value="Chromosome"/>
</dbReference>
<organism evidence="1 2">
    <name type="scientific">Vallitalea pronyensis</name>
    <dbReference type="NCBI Taxonomy" id="1348613"/>
    <lineage>
        <taxon>Bacteria</taxon>
        <taxon>Bacillati</taxon>
        <taxon>Bacillota</taxon>
        <taxon>Clostridia</taxon>
        <taxon>Lachnospirales</taxon>
        <taxon>Vallitaleaceae</taxon>
        <taxon>Vallitalea</taxon>
    </lineage>
</organism>
<protein>
    <submittedName>
        <fullName evidence="1">Uncharacterized protein</fullName>
    </submittedName>
</protein>
<dbReference type="AlphaFoldDB" id="A0A8J8MMB8"/>
<dbReference type="KEGG" id="vpy:HZI73_19325"/>
<gene>
    <name evidence="1" type="ORF">HZI73_19325</name>
</gene>
<accession>A0A8J8MMB8</accession>
<keyword evidence="2" id="KW-1185">Reference proteome</keyword>
<dbReference type="EMBL" id="CP058649">
    <property type="protein sequence ID" value="QUI24315.1"/>
    <property type="molecule type" value="Genomic_DNA"/>
</dbReference>
<dbReference type="RefSeq" id="WP_212695009.1">
    <property type="nucleotide sequence ID" value="NZ_CP058649.1"/>
</dbReference>
<proteinExistence type="predicted"/>
<evidence type="ECO:0000313" key="2">
    <source>
        <dbReference type="Proteomes" id="UP000683246"/>
    </source>
</evidence>
<evidence type="ECO:0000313" key="1">
    <source>
        <dbReference type="EMBL" id="QUI24315.1"/>
    </source>
</evidence>